<proteinExistence type="predicted"/>
<name>A0ABR1Y245_9PEZI</name>
<sequence length="903" mass="101124">MADDSISIPNTPMWCTPMIAPIAQEHFMERRLADARRRRATFEAQKQQILSAMEKEPDVGRQIKMLIHGHRRHLIKYNTEIEYTRNIIDFLEQANVDQSVSASILEQWRKDLTDNLDMQSDRYDCSSLFGELIRDWIQKSDDPGEPGLEQDVLSLDGPANHKTGRAMKETDGKDSRDERSLLDELLFTAIPVDKPAISKYLQRIFEGDDKYQMDLLRKGVRRWSCYIDFNESTMAEAVSGVLRSGLFSGQEMDQLCSLQASNDFALQMLDIVKSEYRSLDVVGWGKGVRVRLRKQLDGQCKLYMDEKISQALVWQFLGSKFAVGLREALKKHADRTWITPDEAMLDRESIAFRRADQFESDFFLGNLPSSSAVGAPYYGEDDLAAINNGGKNLMQTKQTLLRILNAEMLLNFKLHDEFTVLTVSFDRLKATLPHDTIFAVLEFLKVPYKWTSFIKTFLEAPLIQGEEGPDAEGRPRQCGVPEAHVLSDALCEAVFYSLDYAVNVATGGKNLYRCRDGAWIWGQESTVMEAWKAIQEFAAVMGLKLDKERTAATKVLSPRTKGPSRLDPSLPKGQVKWGLLVLDAVEKRWTINGAAVTKHVEHVSRQLAACRSVLSWAQVWNQCVVNYFSLHLGKPEKSLGREHITDVVQTLDRIQHTLFAATASTCLTDHLRALIASTLALPPPGARPIPDAFFFFPHAIGGLELRNPFIAPYAYRAQPPVFNAPSLDVAYEQAQAQFDCGELLPHFPALQDRSSMTPADVEAGWTPRRWTWGLALDVRDAAAAFALIAERSAGPLARAYKELVADTAMASMLSSTEVCRALRALAKDGGSSSSAAAAAARDWGAPGFATEWTAMDPYWRWVVALYAREAVRRCGGLQMAEGDLLDMPMMAYVKRAEMARLVG</sequence>
<evidence type="ECO:0000313" key="3">
    <source>
        <dbReference type="Proteomes" id="UP001456524"/>
    </source>
</evidence>
<comment type="caution">
    <text evidence="2">The sequence shown here is derived from an EMBL/GenBank/DDBJ whole genome shotgun (WGS) entry which is preliminary data.</text>
</comment>
<gene>
    <name evidence="2" type="ORF">IWX90DRAFT_496651</name>
</gene>
<feature type="compositionally biased region" description="Basic and acidic residues" evidence="1">
    <location>
        <begin position="166"/>
        <end position="177"/>
    </location>
</feature>
<reference evidence="2 3" key="1">
    <citation type="journal article" date="2022" name="G3 (Bethesda)">
        <title>Enemy or ally: a genomic approach to elucidate the lifestyle of Phyllosticta citrichinaensis.</title>
        <authorList>
            <person name="Buijs V.A."/>
            <person name="Groenewald J.Z."/>
            <person name="Haridas S."/>
            <person name="LaButti K.M."/>
            <person name="Lipzen A."/>
            <person name="Martin F.M."/>
            <person name="Barry K."/>
            <person name="Grigoriev I.V."/>
            <person name="Crous P.W."/>
            <person name="Seidl M.F."/>
        </authorList>
    </citation>
    <scope>NUCLEOTIDE SEQUENCE [LARGE SCALE GENOMIC DNA]</scope>
    <source>
        <strain evidence="2 3">CBS 129764</strain>
    </source>
</reference>
<dbReference type="EMBL" id="JBBWUH010000002">
    <property type="protein sequence ID" value="KAK8175007.1"/>
    <property type="molecule type" value="Genomic_DNA"/>
</dbReference>
<feature type="region of interest" description="Disordered" evidence="1">
    <location>
        <begin position="143"/>
        <end position="177"/>
    </location>
</feature>
<evidence type="ECO:0000313" key="2">
    <source>
        <dbReference type="EMBL" id="KAK8175007.1"/>
    </source>
</evidence>
<keyword evidence="3" id="KW-1185">Reference proteome</keyword>
<evidence type="ECO:0000256" key="1">
    <source>
        <dbReference type="SAM" id="MobiDB-lite"/>
    </source>
</evidence>
<dbReference type="PANTHER" id="PTHR37015:SF2">
    <property type="entry name" value="REVERSE TRANSCRIPTASE DOMAIN-CONTAINING PROTEIN"/>
    <property type="match status" value="1"/>
</dbReference>
<dbReference type="Proteomes" id="UP001456524">
    <property type="component" value="Unassembled WGS sequence"/>
</dbReference>
<protein>
    <submittedName>
        <fullName evidence="2">Uncharacterized protein</fullName>
    </submittedName>
</protein>
<dbReference type="PANTHER" id="PTHR37015">
    <property type="entry name" value="REVERSE TRANSCRIPTASE DOMAIN-CONTAINING PROTEIN"/>
    <property type="match status" value="1"/>
</dbReference>
<accession>A0ABR1Y245</accession>
<organism evidence="2 3">
    <name type="scientific">Phyllosticta citrichinensis</name>
    <dbReference type="NCBI Taxonomy" id="1130410"/>
    <lineage>
        <taxon>Eukaryota</taxon>
        <taxon>Fungi</taxon>
        <taxon>Dikarya</taxon>
        <taxon>Ascomycota</taxon>
        <taxon>Pezizomycotina</taxon>
        <taxon>Dothideomycetes</taxon>
        <taxon>Dothideomycetes incertae sedis</taxon>
        <taxon>Botryosphaeriales</taxon>
        <taxon>Phyllostictaceae</taxon>
        <taxon>Phyllosticta</taxon>
    </lineage>
</organism>